<dbReference type="Gene3D" id="3.30.470.20">
    <property type="entry name" value="ATP-grasp fold, B domain"/>
    <property type="match status" value="1"/>
</dbReference>
<dbReference type="EMBL" id="AP024145">
    <property type="protein sequence ID" value="BCM83943.1"/>
    <property type="molecule type" value="Genomic_DNA"/>
</dbReference>
<dbReference type="GO" id="GO:0043758">
    <property type="term" value="F:acetate-CoA ligase (ADP-forming) activity"/>
    <property type="evidence" value="ECO:0007669"/>
    <property type="project" value="InterPro"/>
</dbReference>
<sequence>MTSSLQAALDPRSIAVIGASENPDKIGGRPLLYLSQFGFRGEVWPVNPRRDEVQGRRTVPRLSALSRAPDLAIIAVPGEAAVAALDECAEIGVKVAIMMASGFGETADPAARAAERAMVARARARGLRMIGPNSQGLANFGTGAVASFSSMFLEVEPRDGPVGIVSQSGAMSVVPYGLLRGRGIGVRHTHATGNDADVTVCELAAAVAADPGLKLLLLYLESIPDPHHLAEAAAIARARGLPIVALKSGRTAAGQAAAQSHTGALANEDRLVDAFLEQHGIWRARDTTDLVAAAELYLKGWRPAGRRMVAISNSGATCVMAADAASQAGLELAPLEEGTQARLRAILPSFAATRNPVDITAALMTNSALFSQILPVIAEDPSADAFLVGVPVAGRAYAVDDFGRDTAAFAQATGKPVVIVAPQELVAAPFRSRGLPVFSGEGEAVRALAQFIAHHERMAAAGERTPHPAPSSSSASPVPRLLDEAESLALLSRAGIPVVRHRLCRTADEAVAAAAGIGGPVAVKGCSAGVAHKSELGLVHLGVAGEAAVRAAFEACRAGLAGAGHPFAGAIVAAMARGRRELVLGAHRDPFFGPVVVVGDGGKYVEAMPDVAVLLPPFSEAQVRRALDGLRLAPLIAGVRGEPPLAIEPYLAAAVAVGRLMVERPAIASLDVNPMMIGTAPGECLALDAVVFEEGSAP</sequence>
<dbReference type="InterPro" id="IPR043938">
    <property type="entry name" value="Ligase_CoA_dom"/>
</dbReference>
<protein>
    <submittedName>
        <fullName evidence="3">Pimeloyl-CoA synthetase</fullName>
    </submittedName>
</protein>
<proteinExistence type="predicted"/>
<dbReference type="InterPro" id="IPR016102">
    <property type="entry name" value="Succinyl-CoA_synth-like"/>
</dbReference>
<keyword evidence="1" id="KW-0816">Tricarboxylic acid cycle</keyword>
<reference evidence="3" key="1">
    <citation type="submission" date="2020-11" db="EMBL/GenBank/DDBJ databases">
        <title>Complete genome sequence of a novel pathogenic Methylobacterium strain isolated from rice in Vietnam.</title>
        <authorList>
            <person name="Lai K."/>
            <person name="Okazaki S."/>
            <person name="Higashi K."/>
            <person name="Mori H."/>
            <person name="Toyoda A."/>
            <person name="Kurokawa K."/>
        </authorList>
    </citation>
    <scope>NUCLEOTIDE SEQUENCE</scope>
    <source>
        <strain evidence="3">VL1</strain>
    </source>
</reference>
<dbReference type="InterPro" id="IPR013815">
    <property type="entry name" value="ATP_grasp_subdomain_1"/>
</dbReference>
<dbReference type="Gene3D" id="3.40.50.720">
    <property type="entry name" value="NAD(P)-binding Rossmann-like Domain"/>
    <property type="match status" value="1"/>
</dbReference>
<dbReference type="GO" id="GO:0005524">
    <property type="term" value="F:ATP binding"/>
    <property type="evidence" value="ECO:0007669"/>
    <property type="project" value="InterPro"/>
</dbReference>
<evidence type="ECO:0000313" key="3">
    <source>
        <dbReference type="EMBL" id="BCM83943.1"/>
    </source>
</evidence>
<dbReference type="KEGG" id="mind:mvi_24040"/>
<dbReference type="SUPFAM" id="SSF56059">
    <property type="entry name" value="Glutathione synthetase ATP-binding domain-like"/>
    <property type="match status" value="1"/>
</dbReference>
<dbReference type="AlphaFoldDB" id="A0A8H9C6J4"/>
<name>A0A8H9C6J4_9HYPH</name>
<feature type="domain" description="CoA-binding" evidence="2">
    <location>
        <begin position="8"/>
        <end position="103"/>
    </location>
</feature>
<dbReference type="SUPFAM" id="SSF52210">
    <property type="entry name" value="Succinyl-CoA synthetase domains"/>
    <property type="match status" value="2"/>
</dbReference>
<evidence type="ECO:0000259" key="2">
    <source>
        <dbReference type="SMART" id="SM00881"/>
    </source>
</evidence>
<organism evidence="3 4">
    <name type="scientific">Methylobacterium indicum</name>
    <dbReference type="NCBI Taxonomy" id="1775910"/>
    <lineage>
        <taxon>Bacteria</taxon>
        <taxon>Pseudomonadati</taxon>
        <taxon>Pseudomonadota</taxon>
        <taxon>Alphaproteobacteria</taxon>
        <taxon>Hyphomicrobiales</taxon>
        <taxon>Methylobacteriaceae</taxon>
        <taxon>Methylobacterium</taxon>
    </lineage>
</organism>
<dbReference type="SMART" id="SM00881">
    <property type="entry name" value="CoA_binding"/>
    <property type="match status" value="1"/>
</dbReference>
<accession>A0A8H9C6J4</accession>
<dbReference type="Pfam" id="PF13549">
    <property type="entry name" value="ATP-grasp_5"/>
    <property type="match status" value="1"/>
</dbReference>
<dbReference type="InterPro" id="IPR036291">
    <property type="entry name" value="NAD(P)-bd_dom_sf"/>
</dbReference>
<dbReference type="SUPFAM" id="SSF51735">
    <property type="entry name" value="NAD(P)-binding Rossmann-fold domains"/>
    <property type="match status" value="1"/>
</dbReference>
<dbReference type="InterPro" id="IPR032875">
    <property type="entry name" value="Succ_CoA_lig_flav_dom"/>
</dbReference>
<dbReference type="PANTHER" id="PTHR42793">
    <property type="entry name" value="COA BINDING DOMAIN CONTAINING PROTEIN"/>
    <property type="match status" value="1"/>
</dbReference>
<dbReference type="Pfam" id="PF13380">
    <property type="entry name" value="CoA_binding_2"/>
    <property type="match status" value="1"/>
</dbReference>
<dbReference type="PANTHER" id="PTHR42793:SF4">
    <property type="entry name" value="BLL6376 PROTEIN"/>
    <property type="match status" value="1"/>
</dbReference>
<gene>
    <name evidence="3" type="ORF">mvi_24040</name>
</gene>
<dbReference type="Pfam" id="PF13607">
    <property type="entry name" value="Succ_CoA_lig"/>
    <property type="match status" value="1"/>
</dbReference>
<dbReference type="Gene3D" id="3.30.1490.20">
    <property type="entry name" value="ATP-grasp fold, A domain"/>
    <property type="match status" value="1"/>
</dbReference>
<dbReference type="Gene3D" id="3.40.50.261">
    <property type="entry name" value="Succinyl-CoA synthetase domains"/>
    <property type="match status" value="2"/>
</dbReference>
<dbReference type="Pfam" id="PF19045">
    <property type="entry name" value="Ligase_CoA_2"/>
    <property type="match status" value="1"/>
</dbReference>
<dbReference type="RefSeq" id="WP_207182984.1">
    <property type="nucleotide sequence ID" value="NZ_AP024145.1"/>
</dbReference>
<evidence type="ECO:0000256" key="1">
    <source>
        <dbReference type="ARBA" id="ARBA00022532"/>
    </source>
</evidence>
<dbReference type="InterPro" id="IPR003781">
    <property type="entry name" value="CoA-bd"/>
</dbReference>
<dbReference type="GO" id="GO:0006099">
    <property type="term" value="P:tricarboxylic acid cycle"/>
    <property type="evidence" value="ECO:0007669"/>
    <property type="project" value="UniProtKB-KW"/>
</dbReference>
<evidence type="ECO:0000313" key="4">
    <source>
        <dbReference type="Proteomes" id="UP000663508"/>
    </source>
</evidence>
<dbReference type="Proteomes" id="UP000663508">
    <property type="component" value="Chromosome"/>
</dbReference>